<accession>A0A519BBY6</accession>
<keyword evidence="2" id="KW-0540">Nuclease</keyword>
<keyword evidence="1" id="KW-1277">Toxin-antitoxin system</keyword>
<sequence>MKDEKILIDTSIWIDYFKKQNAAVVEVMDLILAKNDIYVPKVVIAELIQGSKSEREVLVIEEFLDAFYIIDNAGSTWIKAGKLSFTMKQNGKTVNLIDCYISIMAMENNCAIYTLDKHFSEIKNFIKIKLLKA</sequence>
<evidence type="ECO:0000313" key="7">
    <source>
        <dbReference type="EMBL" id="RZD14790.1"/>
    </source>
</evidence>
<evidence type="ECO:0000313" key="8">
    <source>
        <dbReference type="Proteomes" id="UP000320813"/>
    </source>
</evidence>
<evidence type="ECO:0000259" key="6">
    <source>
        <dbReference type="SMART" id="SM00670"/>
    </source>
</evidence>
<reference evidence="7 8" key="1">
    <citation type="submission" date="2019-01" db="EMBL/GenBank/DDBJ databases">
        <title>Insights into ecological role of a new deltaproteobacterial order Candidatus Sinidesulfobacterales (Sva0485) by metagenomics and metatranscriptomics.</title>
        <authorList>
            <person name="Tan S."/>
            <person name="Liu J."/>
            <person name="Fang Y."/>
            <person name="Hedlund B.P."/>
            <person name="Lian Z.H."/>
            <person name="Huang L.Y."/>
            <person name="Li J.T."/>
            <person name="Huang L.N."/>
            <person name="Li W.J."/>
            <person name="Jiang H.C."/>
            <person name="Dong H.L."/>
            <person name="Shu W.S."/>
        </authorList>
    </citation>
    <scope>NUCLEOTIDE SEQUENCE [LARGE SCALE GENOMIC DNA]</scope>
    <source>
        <strain evidence="7">AP3</strain>
    </source>
</reference>
<dbReference type="Proteomes" id="UP000320813">
    <property type="component" value="Unassembled WGS sequence"/>
</dbReference>
<evidence type="ECO:0000256" key="5">
    <source>
        <dbReference type="ARBA" id="ARBA00022842"/>
    </source>
</evidence>
<dbReference type="AlphaFoldDB" id="A0A519BBY6"/>
<proteinExistence type="predicted"/>
<feature type="domain" description="PIN" evidence="6">
    <location>
        <begin position="4"/>
        <end position="121"/>
    </location>
</feature>
<keyword evidence="3" id="KW-0479">Metal-binding</keyword>
<dbReference type="EMBL" id="SGBD01000001">
    <property type="protein sequence ID" value="RZD14790.1"/>
    <property type="molecule type" value="Genomic_DNA"/>
</dbReference>
<protein>
    <submittedName>
        <fullName evidence="7">PIN domain-containing protein</fullName>
    </submittedName>
</protein>
<organism evidence="7 8">
    <name type="scientific">Candidatus Acidulodesulfobacterium ferriphilum</name>
    <dbReference type="NCBI Taxonomy" id="2597223"/>
    <lineage>
        <taxon>Bacteria</taxon>
        <taxon>Deltaproteobacteria</taxon>
        <taxon>Candidatus Acidulodesulfobacterales</taxon>
        <taxon>Candidatus Acidulodesulfobacterium</taxon>
    </lineage>
</organism>
<name>A0A519BBY6_9DELT</name>
<keyword evidence="4" id="KW-0378">Hydrolase</keyword>
<dbReference type="InterPro" id="IPR029060">
    <property type="entry name" value="PIN-like_dom_sf"/>
</dbReference>
<dbReference type="SUPFAM" id="SSF88723">
    <property type="entry name" value="PIN domain-like"/>
    <property type="match status" value="1"/>
</dbReference>
<gene>
    <name evidence="7" type="ORF">EVJ47_00445</name>
</gene>
<keyword evidence="5" id="KW-0460">Magnesium</keyword>
<evidence type="ECO:0000256" key="4">
    <source>
        <dbReference type="ARBA" id="ARBA00022801"/>
    </source>
</evidence>
<dbReference type="PANTHER" id="PTHR42740">
    <property type="entry name" value="RIBONUCLEASE VAPC3"/>
    <property type="match status" value="1"/>
</dbReference>
<dbReference type="InterPro" id="IPR002716">
    <property type="entry name" value="PIN_dom"/>
</dbReference>
<dbReference type="GO" id="GO:0046872">
    <property type="term" value="F:metal ion binding"/>
    <property type="evidence" value="ECO:0007669"/>
    <property type="project" value="UniProtKB-KW"/>
</dbReference>
<evidence type="ECO:0000256" key="1">
    <source>
        <dbReference type="ARBA" id="ARBA00022649"/>
    </source>
</evidence>
<dbReference type="SMART" id="SM00670">
    <property type="entry name" value="PINc"/>
    <property type="match status" value="1"/>
</dbReference>
<dbReference type="PANTHER" id="PTHR42740:SF1">
    <property type="entry name" value="RIBONUCLEASE VAPC3"/>
    <property type="match status" value="1"/>
</dbReference>
<dbReference type="Pfam" id="PF01850">
    <property type="entry name" value="PIN"/>
    <property type="match status" value="1"/>
</dbReference>
<dbReference type="GO" id="GO:0016787">
    <property type="term" value="F:hydrolase activity"/>
    <property type="evidence" value="ECO:0007669"/>
    <property type="project" value="UniProtKB-KW"/>
</dbReference>
<evidence type="ECO:0000256" key="2">
    <source>
        <dbReference type="ARBA" id="ARBA00022722"/>
    </source>
</evidence>
<dbReference type="CDD" id="cd18759">
    <property type="entry name" value="PIN_MtVapC3-like"/>
    <property type="match status" value="1"/>
</dbReference>
<dbReference type="InterPro" id="IPR051749">
    <property type="entry name" value="PINc/VapC_TA_RNase"/>
</dbReference>
<dbReference type="Gene3D" id="3.40.50.1010">
    <property type="entry name" value="5'-nuclease"/>
    <property type="match status" value="1"/>
</dbReference>
<dbReference type="GO" id="GO:0004540">
    <property type="term" value="F:RNA nuclease activity"/>
    <property type="evidence" value="ECO:0007669"/>
    <property type="project" value="TreeGrafter"/>
</dbReference>
<comment type="caution">
    <text evidence="7">The sequence shown here is derived from an EMBL/GenBank/DDBJ whole genome shotgun (WGS) entry which is preliminary data.</text>
</comment>
<evidence type="ECO:0000256" key="3">
    <source>
        <dbReference type="ARBA" id="ARBA00022723"/>
    </source>
</evidence>